<dbReference type="GO" id="GO:0005737">
    <property type="term" value="C:cytoplasm"/>
    <property type="evidence" value="ECO:0007669"/>
    <property type="project" value="UniProtKB-SubCell"/>
</dbReference>
<dbReference type="GeneTree" id="ENSGT00510000047925"/>
<reference evidence="6" key="2">
    <citation type="submission" date="2025-09" db="UniProtKB">
        <authorList>
            <consortium name="Ensembl"/>
        </authorList>
    </citation>
    <scope>IDENTIFICATION</scope>
</reference>
<dbReference type="Ensembl" id="ENSOSIT00000037637.1">
    <property type="protein sequence ID" value="ENSOSIP00000035693.1"/>
    <property type="gene ID" value="ENSOSIG00000017807.1"/>
</dbReference>
<dbReference type="SUPFAM" id="SSF52058">
    <property type="entry name" value="L domain-like"/>
    <property type="match status" value="1"/>
</dbReference>
<keyword evidence="3" id="KW-0963">Cytoplasm</keyword>
<sequence length="192" mass="21792">MAFGSSNIYGKLKEKTIASMQCRHLSIIAFICCLDALSKVPRRGRRPLKPNSQGKYLSHSLRLSNNSIADVSNLQFVLSHFLVQPTSIGWLDLSFNKITSINTVLSELQELRVLYLHGNKISNLADVDTLGQLMNLHTITLHGNPIAYMEDYRNRVIFTLPHLKRMDFSAVTPQDHIWANDLSCRPKRRTST</sequence>
<organism evidence="6 7">
    <name type="scientific">Oryzias sinensis</name>
    <name type="common">Chinese medaka</name>
    <dbReference type="NCBI Taxonomy" id="183150"/>
    <lineage>
        <taxon>Eukaryota</taxon>
        <taxon>Metazoa</taxon>
        <taxon>Chordata</taxon>
        <taxon>Craniata</taxon>
        <taxon>Vertebrata</taxon>
        <taxon>Euteleostomi</taxon>
        <taxon>Actinopterygii</taxon>
        <taxon>Neopterygii</taxon>
        <taxon>Teleostei</taxon>
        <taxon>Neoteleostei</taxon>
        <taxon>Acanthomorphata</taxon>
        <taxon>Ovalentaria</taxon>
        <taxon>Atherinomorphae</taxon>
        <taxon>Beloniformes</taxon>
        <taxon>Adrianichthyidae</taxon>
        <taxon>Oryziinae</taxon>
        <taxon>Oryzias</taxon>
    </lineage>
</organism>
<keyword evidence="5" id="KW-0677">Repeat</keyword>
<proteinExistence type="predicted"/>
<name>A0A8C7Z0H6_9TELE</name>
<evidence type="ECO:0000256" key="5">
    <source>
        <dbReference type="ARBA" id="ARBA00022737"/>
    </source>
</evidence>
<keyword evidence="4" id="KW-0433">Leucine-rich repeat</keyword>
<dbReference type="AlphaFoldDB" id="A0A8C7Z0H6"/>
<protein>
    <recommendedName>
        <fullName evidence="2">Leucine-rich repeat-containing protein 51</fullName>
    </recommendedName>
</protein>
<dbReference type="InterPro" id="IPR001611">
    <property type="entry name" value="Leu-rich_rpt"/>
</dbReference>
<dbReference type="InterPro" id="IPR032675">
    <property type="entry name" value="LRR_dom_sf"/>
</dbReference>
<reference evidence="6" key="1">
    <citation type="submission" date="2025-08" db="UniProtKB">
        <authorList>
            <consortium name="Ensembl"/>
        </authorList>
    </citation>
    <scope>IDENTIFICATION</scope>
</reference>
<evidence type="ECO:0000313" key="6">
    <source>
        <dbReference type="Ensembl" id="ENSOSIP00000035693.1"/>
    </source>
</evidence>
<evidence type="ECO:0000313" key="7">
    <source>
        <dbReference type="Proteomes" id="UP000694383"/>
    </source>
</evidence>
<dbReference type="PROSITE" id="PS51450">
    <property type="entry name" value="LRR"/>
    <property type="match status" value="2"/>
</dbReference>
<evidence type="ECO:0000256" key="4">
    <source>
        <dbReference type="ARBA" id="ARBA00022614"/>
    </source>
</evidence>
<dbReference type="PANTHER" id="PTHR46545:SF1">
    <property type="entry name" value="LEUCINE-RICH REPEAT-CONTAINING PROTEIN 51"/>
    <property type="match status" value="1"/>
</dbReference>
<dbReference type="Proteomes" id="UP000694383">
    <property type="component" value="Unplaced"/>
</dbReference>
<keyword evidence="7" id="KW-1185">Reference proteome</keyword>
<evidence type="ECO:0000256" key="2">
    <source>
        <dbReference type="ARBA" id="ARBA00014223"/>
    </source>
</evidence>
<dbReference type="Gene3D" id="3.80.10.10">
    <property type="entry name" value="Ribonuclease Inhibitor"/>
    <property type="match status" value="1"/>
</dbReference>
<accession>A0A8C7Z0H6</accession>
<comment type="subcellular location">
    <subcellularLocation>
        <location evidence="1">Cytoplasm</location>
    </subcellularLocation>
</comment>
<dbReference type="Pfam" id="PF14580">
    <property type="entry name" value="LRR_9"/>
    <property type="match status" value="1"/>
</dbReference>
<evidence type="ECO:0000256" key="1">
    <source>
        <dbReference type="ARBA" id="ARBA00004496"/>
    </source>
</evidence>
<evidence type="ECO:0000256" key="3">
    <source>
        <dbReference type="ARBA" id="ARBA00022490"/>
    </source>
</evidence>
<dbReference type="PANTHER" id="PTHR46545">
    <property type="entry name" value="LEUCINE-RICH REPEAT-CONTAINING PROTEIN 51"/>
    <property type="match status" value="1"/>
</dbReference>